<dbReference type="Pfam" id="PF00271">
    <property type="entry name" value="Helicase_C"/>
    <property type="match status" value="1"/>
</dbReference>
<dbReference type="GO" id="GO:0004386">
    <property type="term" value="F:helicase activity"/>
    <property type="evidence" value="ECO:0007669"/>
    <property type="project" value="UniProtKB-KW"/>
</dbReference>
<dbReference type="InterPro" id="IPR001736">
    <property type="entry name" value="PLipase_D/transphosphatidylase"/>
</dbReference>
<dbReference type="InterPro" id="IPR058403">
    <property type="entry name" value="DUF8090"/>
</dbReference>
<dbReference type="CDD" id="cd09204">
    <property type="entry name" value="PLDc_N_DEXD_b2"/>
    <property type="match status" value="1"/>
</dbReference>
<dbReference type="SMART" id="SM00490">
    <property type="entry name" value="HELICc"/>
    <property type="match status" value="1"/>
</dbReference>
<reference evidence="4" key="1">
    <citation type="journal article" date="2021" name="PeerJ">
        <title>Extensive microbial diversity within the chicken gut microbiome revealed by metagenomics and culture.</title>
        <authorList>
            <person name="Gilroy R."/>
            <person name="Ravi A."/>
            <person name="Getino M."/>
            <person name="Pursley I."/>
            <person name="Horton D.L."/>
            <person name="Alikhan N.F."/>
            <person name="Baker D."/>
            <person name="Gharbi K."/>
            <person name="Hall N."/>
            <person name="Watson M."/>
            <person name="Adriaenssens E.M."/>
            <person name="Foster-Nyarko E."/>
            <person name="Jarju S."/>
            <person name="Secka A."/>
            <person name="Antonio M."/>
            <person name="Oren A."/>
            <person name="Chaudhuri R.R."/>
            <person name="La Ragione R."/>
            <person name="Hildebrand F."/>
            <person name="Pallen M.J."/>
        </authorList>
    </citation>
    <scope>NUCLEOTIDE SEQUENCE</scope>
    <source>
        <strain evidence="4">CHK192-2623</strain>
    </source>
</reference>
<keyword evidence="4" id="KW-0378">Hydrolase</keyword>
<dbReference type="Pfam" id="PF11907">
    <property type="entry name" value="DUF3427"/>
    <property type="match status" value="1"/>
</dbReference>
<keyword evidence="4" id="KW-0547">Nucleotide-binding</keyword>
<dbReference type="Proteomes" id="UP000732527">
    <property type="component" value="Unassembled WGS sequence"/>
</dbReference>
<protein>
    <submittedName>
        <fullName evidence="4">DEAD/DEAH box helicase</fullName>
    </submittedName>
</protein>
<dbReference type="Pfam" id="PF13091">
    <property type="entry name" value="PLDc_2"/>
    <property type="match status" value="1"/>
</dbReference>
<dbReference type="SUPFAM" id="SSF52540">
    <property type="entry name" value="P-loop containing nucleoside triphosphate hydrolases"/>
    <property type="match status" value="1"/>
</dbReference>
<dbReference type="SUPFAM" id="SSF56024">
    <property type="entry name" value="Phospholipase D/nuclease"/>
    <property type="match status" value="1"/>
</dbReference>
<sequence length="970" mass="112035">MQDNIKGDLLETVKNNFIDKDDYLEVGNLSAGLILNQSKGTNVYRVLKMELATCKSFTFAVAFINQQGLASLKTVLHDLYKRGIKGRILTSTYLYFNKPAIFRDLLEVQNAEIRLFNERNDNDEVLPFHAKGYLFDHDKYTSAIIGSSNLTSSAIFGNYEWNLRLNSLSNAKITQELTFQIENEWNKAIPLTKEWYEAYKLEYKKIKKKNNLDQLNDYQIADQNIIEPNLMQKAALGEIANLRRKDINKALIISATGTGKTYLGAFDVKNFKPRRFLFVVHREQILEDALESFHKVIGGTKKEYGIFSGNDQSGIKAKYVFATSQTLSKDINLKQFAKDEFDYVMFDEAHHLGASQYLKIFNYFEPKFCLGMTATPERTDDFNIFKLFDYHIAYEIRLQDALENKMLAPFQYYGVEDYVYEDHVISDTSSLSDLVADERVDYIIEQTKYYGYSGDILHGLIFCSRNKEAEELAESLRQKGIQAKSLSGKDDVETRDEVVEELEKGKINYIVTVDIFNEGIDIPCINQIVLLRSTKSSIVFVQQLGRGLRKFPGKDYLTVIDFIGAYDNNYMIPMALSGDKSHNRDNLKDDLEVEPIYGVSVINFTHVAKERIYESINHSNLTVKRKLRNEYLNEKKKIGRIPMMADLQANSIDCQVIADKYKNYYKFLLEMGEEIPKLETYQEKVLTFLTVVLANGKRQHELLLLQELSKREKISKEDYSKILNKNNCYFDQKTSESIDCILSLSFFDGKALPNKESYGGRSLISNEDNFYQLDSVLKESLNNTFFKDLFVDALKTGILRSKRYNSNQSFTVGERYSRADACRLLNWKHIVSGQNIGGYRFDDNLKNCPIFVTYDKRKSHSINYPDHFISPSLMNIYSKTNRKLDSNEIAKFKNPDIDLHLFVKKSDDDGVSFIYLGECSSIENSFVQEYQKVINKKSLEEKTVPVVSFNLKLKIPVELNRYYMLTKLQY</sequence>
<dbReference type="Pfam" id="PF04851">
    <property type="entry name" value="ResIII"/>
    <property type="match status" value="1"/>
</dbReference>
<dbReference type="GO" id="GO:0016787">
    <property type="term" value="F:hydrolase activity"/>
    <property type="evidence" value="ECO:0007669"/>
    <property type="project" value="InterPro"/>
</dbReference>
<evidence type="ECO:0000259" key="2">
    <source>
        <dbReference type="PROSITE" id="PS51192"/>
    </source>
</evidence>
<dbReference type="Gene3D" id="3.40.50.300">
    <property type="entry name" value="P-loop containing nucleotide triphosphate hydrolases"/>
    <property type="match status" value="2"/>
</dbReference>
<dbReference type="CDD" id="cd18032">
    <property type="entry name" value="DEXHc_RE_I_III_res"/>
    <property type="match status" value="1"/>
</dbReference>
<dbReference type="InterPro" id="IPR014001">
    <property type="entry name" value="Helicase_ATP-bd"/>
</dbReference>
<keyword evidence="4" id="KW-0347">Helicase</keyword>
<dbReference type="PANTHER" id="PTHR47396:SF1">
    <property type="entry name" value="ATP-DEPENDENT HELICASE IRC3-RELATED"/>
    <property type="match status" value="1"/>
</dbReference>
<reference evidence="4" key="2">
    <citation type="submission" date="2021-09" db="EMBL/GenBank/DDBJ databases">
        <authorList>
            <person name="Gilroy R."/>
        </authorList>
    </citation>
    <scope>NUCLEOTIDE SEQUENCE</scope>
    <source>
        <strain evidence="4">CHK192-2623</strain>
    </source>
</reference>
<proteinExistence type="predicted"/>
<dbReference type="InterPro" id="IPR006935">
    <property type="entry name" value="Helicase/UvrB_N"/>
</dbReference>
<keyword evidence="4" id="KW-0067">ATP-binding</keyword>
<evidence type="ECO:0000259" key="3">
    <source>
        <dbReference type="PROSITE" id="PS51194"/>
    </source>
</evidence>
<dbReference type="PROSITE" id="PS51194">
    <property type="entry name" value="HELICASE_CTER"/>
    <property type="match status" value="1"/>
</dbReference>
<name>A0A921EJH8_LACJH</name>
<dbReference type="PROSITE" id="PS51192">
    <property type="entry name" value="HELICASE_ATP_BIND_1"/>
    <property type="match status" value="1"/>
</dbReference>
<dbReference type="InterPro" id="IPR021835">
    <property type="entry name" value="DUF3427"/>
</dbReference>
<comment type="caution">
    <text evidence="4">The sequence shown here is derived from an EMBL/GenBank/DDBJ whole genome shotgun (WGS) entry which is preliminary data.</text>
</comment>
<dbReference type="GO" id="GO:0006793">
    <property type="term" value="P:phosphorus metabolic process"/>
    <property type="evidence" value="ECO:0007669"/>
    <property type="project" value="UniProtKB-ARBA"/>
</dbReference>
<dbReference type="InterPro" id="IPR050742">
    <property type="entry name" value="Helicase_Restrict-Modif_Enz"/>
</dbReference>
<dbReference type="Gene3D" id="3.30.870.10">
    <property type="entry name" value="Endonuclease Chain A"/>
    <property type="match status" value="1"/>
</dbReference>
<feature type="domain" description="Helicase ATP-binding" evidence="2">
    <location>
        <begin position="241"/>
        <end position="394"/>
    </location>
</feature>
<dbReference type="GO" id="GO:0003677">
    <property type="term" value="F:DNA binding"/>
    <property type="evidence" value="ECO:0007669"/>
    <property type="project" value="InterPro"/>
</dbReference>
<dbReference type="PROSITE" id="PS50035">
    <property type="entry name" value="PLD"/>
    <property type="match status" value="1"/>
</dbReference>
<feature type="domain" description="Helicase C-terminal" evidence="3">
    <location>
        <begin position="435"/>
        <end position="592"/>
    </location>
</feature>
<accession>A0A921EJH8</accession>
<evidence type="ECO:0000259" key="1">
    <source>
        <dbReference type="PROSITE" id="PS50035"/>
    </source>
</evidence>
<dbReference type="InterPro" id="IPR027417">
    <property type="entry name" value="P-loop_NTPase"/>
</dbReference>
<dbReference type="CDD" id="cd18799">
    <property type="entry name" value="SF2_C_EcoAI-like"/>
    <property type="match status" value="1"/>
</dbReference>
<gene>
    <name evidence="4" type="ORF">K8V69_00305</name>
</gene>
<dbReference type="GO" id="GO:0005829">
    <property type="term" value="C:cytosol"/>
    <property type="evidence" value="ECO:0007669"/>
    <property type="project" value="TreeGrafter"/>
</dbReference>
<dbReference type="InterPro" id="IPR001650">
    <property type="entry name" value="Helicase_C-like"/>
</dbReference>
<dbReference type="PANTHER" id="PTHR47396">
    <property type="entry name" value="TYPE I RESTRICTION ENZYME ECOKI R PROTEIN"/>
    <property type="match status" value="1"/>
</dbReference>
<dbReference type="EMBL" id="DYYQ01000004">
    <property type="protein sequence ID" value="HJE48630.1"/>
    <property type="molecule type" value="Genomic_DNA"/>
</dbReference>
<dbReference type="AlphaFoldDB" id="A0A921EJH8"/>
<dbReference type="SMART" id="SM00487">
    <property type="entry name" value="DEXDc"/>
    <property type="match status" value="1"/>
</dbReference>
<organism evidence="4 5">
    <name type="scientific">Lactobacillus johnsonii</name>
    <dbReference type="NCBI Taxonomy" id="33959"/>
    <lineage>
        <taxon>Bacteria</taxon>
        <taxon>Bacillati</taxon>
        <taxon>Bacillota</taxon>
        <taxon>Bacilli</taxon>
        <taxon>Lactobacillales</taxon>
        <taxon>Lactobacillaceae</taxon>
        <taxon>Lactobacillus</taxon>
    </lineage>
</organism>
<dbReference type="Pfam" id="PF26350">
    <property type="entry name" value="DUF8090"/>
    <property type="match status" value="1"/>
</dbReference>
<evidence type="ECO:0000313" key="4">
    <source>
        <dbReference type="EMBL" id="HJE48630.1"/>
    </source>
</evidence>
<evidence type="ECO:0000313" key="5">
    <source>
        <dbReference type="Proteomes" id="UP000732527"/>
    </source>
</evidence>
<dbReference type="GO" id="GO:0005524">
    <property type="term" value="F:ATP binding"/>
    <property type="evidence" value="ECO:0007669"/>
    <property type="project" value="InterPro"/>
</dbReference>
<feature type="domain" description="PLD phosphodiesterase" evidence="1">
    <location>
        <begin position="129"/>
        <end position="154"/>
    </location>
</feature>
<dbReference type="InterPro" id="IPR025202">
    <property type="entry name" value="PLD-like_dom"/>
</dbReference>